<proteinExistence type="predicted"/>
<evidence type="ECO:0000313" key="5">
    <source>
        <dbReference type="Proteomes" id="UP000237472"/>
    </source>
</evidence>
<protein>
    <submittedName>
        <fullName evidence="3">DUF374 domain-containing protein</fullName>
    </submittedName>
    <submittedName>
        <fullName evidence="4">GTP-binding protein</fullName>
    </submittedName>
</protein>
<dbReference type="RefSeq" id="WP_099462755.1">
    <property type="nucleotide sequence ID" value="NZ_CP041617.1"/>
</dbReference>
<dbReference type="Proteomes" id="UP000237472">
    <property type="component" value="Unassembled WGS sequence"/>
</dbReference>
<dbReference type="EMBL" id="LDWY01000095">
    <property type="protein sequence ID" value="PHY89411.1"/>
    <property type="molecule type" value="Genomic_DNA"/>
</dbReference>
<evidence type="ECO:0000313" key="4">
    <source>
        <dbReference type="EMBL" id="PHY89411.1"/>
    </source>
</evidence>
<comment type="caution">
    <text evidence="4">The sequence shown here is derived from an EMBL/GenBank/DDBJ whole genome shotgun (WGS) entry which is preliminary data.</text>
</comment>
<keyword evidence="1" id="KW-0472">Membrane</keyword>
<evidence type="ECO:0000259" key="2">
    <source>
        <dbReference type="Pfam" id="PF04028"/>
    </source>
</evidence>
<dbReference type="InterPro" id="IPR007172">
    <property type="entry name" value="DUF374"/>
</dbReference>
<dbReference type="AlphaFoldDB" id="A0A2G4QYN8"/>
<dbReference type="CDD" id="cd07983">
    <property type="entry name" value="LPLAT_DUF374-like"/>
    <property type="match status" value="1"/>
</dbReference>
<feature type="transmembrane region" description="Helical" evidence="1">
    <location>
        <begin position="9"/>
        <end position="29"/>
    </location>
</feature>
<dbReference type="Proteomes" id="UP000811399">
    <property type="component" value="Unassembled WGS sequence"/>
</dbReference>
<name>A0A2G4QYN8_9BACT</name>
<accession>A0A2G4QYN8</accession>
<evidence type="ECO:0000313" key="3">
    <source>
        <dbReference type="EMBL" id="MBS4241278.1"/>
    </source>
</evidence>
<dbReference type="EMBL" id="VJYU01000017">
    <property type="protein sequence ID" value="MBS4241278.1"/>
    <property type="molecule type" value="Genomic_DNA"/>
</dbReference>
<gene>
    <name evidence="4" type="ORF">AA994_08085</name>
    <name evidence="3" type="ORF">CVU5213_06030</name>
</gene>
<reference evidence="3" key="3">
    <citation type="submission" date="2019-07" db="EMBL/GenBank/DDBJ databases">
        <authorList>
            <person name="Miller W.G."/>
        </authorList>
    </citation>
    <scope>NUCLEOTIDE SEQUENCE</scope>
    <source>
        <strain evidence="3">52/13</strain>
    </source>
</reference>
<reference evidence="5" key="2">
    <citation type="submission" date="2015-06" db="EMBL/GenBank/DDBJ databases">
        <authorList>
            <person name="Parisi A."/>
            <person name="Chiara M."/>
            <person name="Florio D."/>
            <person name="Miccolupo A."/>
            <person name="Manzari C."/>
            <person name="Mion D."/>
            <person name="Caruso M."/>
            <person name="D'erchia A.M."/>
            <person name="Zanoni R."/>
        </authorList>
    </citation>
    <scope>NUCLEOTIDE SEQUENCE [LARGE SCALE GENOMIC DNA]</scope>
    <source>
        <strain evidence="5">73/13</strain>
    </source>
</reference>
<dbReference type="OrthoDB" id="9810508at2"/>
<dbReference type="GeneID" id="77266666"/>
<keyword evidence="1" id="KW-1133">Transmembrane helix</keyword>
<sequence>MGKLFKKTLLIRFVFFLQWIIFLSCFKQYRGERVDDEPCVILFWHGRLALMPFAFRHFRKKGKRAFVMISHHNDGELIARLIHFYGLNVIRGSTFKGASGALRSAFKVLEQKDDIVITPDGPRGPRHSISDGAILIAQKKSVKIRILNYEASRFWEFKSWDKMLLPKPFSKIIYSLSEPFDLANLEKDEAKALIKKEFEKICKRDSFKEQI</sequence>
<organism evidence="4 5">
    <name type="scientific">Campylobacter vulpis</name>
    <dbReference type="NCBI Taxonomy" id="1655500"/>
    <lineage>
        <taxon>Bacteria</taxon>
        <taxon>Pseudomonadati</taxon>
        <taxon>Campylobacterota</taxon>
        <taxon>Epsilonproteobacteria</taxon>
        <taxon>Campylobacterales</taxon>
        <taxon>Campylobacteraceae</taxon>
        <taxon>Campylobacter</taxon>
    </lineage>
</organism>
<dbReference type="PROSITE" id="PS51257">
    <property type="entry name" value="PROKAR_LIPOPROTEIN"/>
    <property type="match status" value="1"/>
</dbReference>
<keyword evidence="1" id="KW-0812">Transmembrane</keyword>
<reference evidence="3 6" key="4">
    <citation type="journal article" date="2021" name="Syst. Appl. Microbiol.">
        <title>nCampylobacter vulpis sp. nov. isolated from wild red foxes.</title>
        <authorList>
            <person name="Parisi A."/>
            <person name="Chiara M."/>
            <person name="Caffara M."/>
            <person name="Mion D."/>
            <person name="Miller W.G."/>
            <person name="Caruso M."/>
            <person name="Manzari C."/>
            <person name="Florio D."/>
            <person name="Capozzi L."/>
            <person name="D'Erchia A.M."/>
            <person name="Manzulli V."/>
            <person name="Zanoni R.G."/>
        </authorList>
    </citation>
    <scope>NUCLEOTIDE SEQUENCE [LARGE SCALE GENOMIC DNA]</scope>
    <source>
        <strain evidence="3 6">52/13</strain>
    </source>
</reference>
<feature type="transmembrane region" description="Helical" evidence="1">
    <location>
        <begin position="41"/>
        <end position="58"/>
    </location>
</feature>
<feature type="domain" description="DUF374" evidence="2">
    <location>
        <begin position="59"/>
        <end position="126"/>
    </location>
</feature>
<reference evidence="4" key="1">
    <citation type="submission" date="2015-06" db="EMBL/GenBank/DDBJ databases">
        <authorList>
            <person name="Hoefler B.C."/>
            <person name="Straight P.D."/>
        </authorList>
    </citation>
    <scope>NUCLEOTIDE SEQUENCE [LARGE SCALE GENOMIC DNA]</scope>
    <source>
        <strain evidence="4">73/13</strain>
    </source>
</reference>
<keyword evidence="6" id="KW-1185">Reference proteome</keyword>
<evidence type="ECO:0000313" key="6">
    <source>
        <dbReference type="Proteomes" id="UP000811399"/>
    </source>
</evidence>
<dbReference type="Pfam" id="PF04028">
    <property type="entry name" value="DUF374"/>
    <property type="match status" value="1"/>
</dbReference>
<evidence type="ECO:0000256" key="1">
    <source>
        <dbReference type="SAM" id="Phobius"/>
    </source>
</evidence>